<name>A0AA38F3B7_TAXCH</name>
<feature type="non-terminal residue" evidence="1">
    <location>
        <position position="1"/>
    </location>
</feature>
<protein>
    <submittedName>
        <fullName evidence="1">Uncharacterized protein</fullName>
    </submittedName>
</protein>
<dbReference type="EMBL" id="JAHRHJ020003813">
    <property type="protein sequence ID" value="KAH9290889.1"/>
    <property type="molecule type" value="Genomic_DNA"/>
</dbReference>
<proteinExistence type="predicted"/>
<sequence length="71" mass="8023">IKKGNGDITNDDSDIDTTIVPFFKNLFVEDILSDEVTKEEILNLFEPAISLDENQELISIPDEEEIKAILD</sequence>
<evidence type="ECO:0000313" key="1">
    <source>
        <dbReference type="EMBL" id="KAH9290889.1"/>
    </source>
</evidence>
<organism evidence="1 2">
    <name type="scientific">Taxus chinensis</name>
    <name type="common">Chinese yew</name>
    <name type="synonym">Taxus wallichiana var. chinensis</name>
    <dbReference type="NCBI Taxonomy" id="29808"/>
    <lineage>
        <taxon>Eukaryota</taxon>
        <taxon>Viridiplantae</taxon>
        <taxon>Streptophyta</taxon>
        <taxon>Embryophyta</taxon>
        <taxon>Tracheophyta</taxon>
        <taxon>Spermatophyta</taxon>
        <taxon>Pinopsida</taxon>
        <taxon>Pinidae</taxon>
        <taxon>Conifers II</taxon>
        <taxon>Cupressales</taxon>
        <taxon>Taxaceae</taxon>
        <taxon>Taxus</taxon>
    </lineage>
</organism>
<accession>A0AA38F3B7</accession>
<gene>
    <name evidence="1" type="ORF">KI387_035006</name>
</gene>
<keyword evidence="2" id="KW-1185">Reference proteome</keyword>
<feature type="non-terminal residue" evidence="1">
    <location>
        <position position="71"/>
    </location>
</feature>
<dbReference type="AlphaFoldDB" id="A0AA38F3B7"/>
<dbReference type="Proteomes" id="UP000824469">
    <property type="component" value="Unassembled WGS sequence"/>
</dbReference>
<comment type="caution">
    <text evidence="1">The sequence shown here is derived from an EMBL/GenBank/DDBJ whole genome shotgun (WGS) entry which is preliminary data.</text>
</comment>
<reference evidence="1 2" key="1">
    <citation type="journal article" date="2021" name="Nat. Plants">
        <title>The Taxus genome provides insights into paclitaxel biosynthesis.</title>
        <authorList>
            <person name="Xiong X."/>
            <person name="Gou J."/>
            <person name="Liao Q."/>
            <person name="Li Y."/>
            <person name="Zhou Q."/>
            <person name="Bi G."/>
            <person name="Li C."/>
            <person name="Du R."/>
            <person name="Wang X."/>
            <person name="Sun T."/>
            <person name="Guo L."/>
            <person name="Liang H."/>
            <person name="Lu P."/>
            <person name="Wu Y."/>
            <person name="Zhang Z."/>
            <person name="Ro D.K."/>
            <person name="Shang Y."/>
            <person name="Huang S."/>
            <person name="Yan J."/>
        </authorList>
    </citation>
    <scope>NUCLEOTIDE SEQUENCE [LARGE SCALE GENOMIC DNA]</scope>
    <source>
        <strain evidence="1">Ta-2019</strain>
    </source>
</reference>
<evidence type="ECO:0000313" key="2">
    <source>
        <dbReference type="Proteomes" id="UP000824469"/>
    </source>
</evidence>